<dbReference type="InterPro" id="IPR050723">
    <property type="entry name" value="CFA/CMAS"/>
</dbReference>
<evidence type="ECO:0000256" key="6">
    <source>
        <dbReference type="PIRSR" id="PIRSR003085-1"/>
    </source>
</evidence>
<name>A0A1A8Y1J5_9RHOO</name>
<dbReference type="InterPro" id="IPR057206">
    <property type="entry name" value="DUF7884"/>
</dbReference>
<evidence type="ECO:0000259" key="7">
    <source>
        <dbReference type="Pfam" id="PF25371"/>
    </source>
</evidence>
<comment type="similarity">
    <text evidence="1">Belongs to the CFA/CMAS family.</text>
</comment>
<gene>
    <name evidence="8" type="ORF">PROAA_40012</name>
</gene>
<proteinExistence type="inferred from homology"/>
<dbReference type="EC" id="2.1.1.-" evidence="8"/>
<keyword evidence="9" id="KW-1185">Reference proteome</keyword>
<dbReference type="InterPro" id="IPR029063">
    <property type="entry name" value="SAM-dependent_MTases_sf"/>
</dbReference>
<dbReference type="PANTHER" id="PTHR43667">
    <property type="entry name" value="CYCLOPROPANE-FATTY-ACYL-PHOSPHOLIPID SYNTHASE"/>
    <property type="match status" value="1"/>
</dbReference>
<evidence type="ECO:0000256" key="3">
    <source>
        <dbReference type="ARBA" id="ARBA00022679"/>
    </source>
</evidence>
<feature type="domain" description="DUF7884" evidence="7">
    <location>
        <begin position="26"/>
        <end position="93"/>
    </location>
</feature>
<dbReference type="GO" id="GO:0008610">
    <property type="term" value="P:lipid biosynthetic process"/>
    <property type="evidence" value="ECO:0007669"/>
    <property type="project" value="InterPro"/>
</dbReference>
<dbReference type="CDD" id="cd02440">
    <property type="entry name" value="AdoMet_MTases"/>
    <property type="match status" value="1"/>
</dbReference>
<dbReference type="SUPFAM" id="SSF53335">
    <property type="entry name" value="S-adenosyl-L-methionine-dependent methyltransferases"/>
    <property type="match status" value="1"/>
</dbReference>
<keyword evidence="2 8" id="KW-0489">Methyltransferase</keyword>
<evidence type="ECO:0000256" key="1">
    <source>
        <dbReference type="ARBA" id="ARBA00010815"/>
    </source>
</evidence>
<dbReference type="RefSeq" id="WP_186411886.1">
    <property type="nucleotide sequence ID" value="NZ_FLQY01000334.1"/>
</dbReference>
<evidence type="ECO:0000256" key="4">
    <source>
        <dbReference type="ARBA" id="ARBA00022691"/>
    </source>
</evidence>
<dbReference type="Gene3D" id="3.40.50.150">
    <property type="entry name" value="Vaccinia Virus protein VP39"/>
    <property type="match status" value="1"/>
</dbReference>
<dbReference type="PANTHER" id="PTHR43667:SF1">
    <property type="entry name" value="CYCLOPROPANE-FATTY-ACYL-PHOSPHOLIPID SYNTHASE"/>
    <property type="match status" value="1"/>
</dbReference>
<dbReference type="EMBL" id="FLQY01000334">
    <property type="protein sequence ID" value="SBT10248.1"/>
    <property type="molecule type" value="Genomic_DNA"/>
</dbReference>
<evidence type="ECO:0000256" key="2">
    <source>
        <dbReference type="ARBA" id="ARBA00022603"/>
    </source>
</evidence>
<reference evidence="8 9" key="1">
    <citation type="submission" date="2016-06" db="EMBL/GenBank/DDBJ databases">
        <authorList>
            <person name="Kjaerup R.B."/>
            <person name="Dalgaard T.S."/>
            <person name="Juul-Madsen H.R."/>
        </authorList>
    </citation>
    <scope>NUCLEOTIDE SEQUENCE [LARGE SCALE GENOMIC DNA]</scope>
    <source>
        <strain evidence="8">2</strain>
    </source>
</reference>
<dbReference type="AlphaFoldDB" id="A0A1A8Y1J5"/>
<accession>A0A1A8Y1J5</accession>
<organism evidence="8 9">
    <name type="scientific">Candidatus Propionivibrio aalborgensis</name>
    <dbReference type="NCBI Taxonomy" id="1860101"/>
    <lineage>
        <taxon>Bacteria</taxon>
        <taxon>Pseudomonadati</taxon>
        <taxon>Pseudomonadota</taxon>
        <taxon>Betaproteobacteria</taxon>
        <taxon>Rhodocyclales</taxon>
        <taxon>Rhodocyclaceae</taxon>
        <taxon>Propionivibrio</taxon>
    </lineage>
</organism>
<evidence type="ECO:0000313" key="9">
    <source>
        <dbReference type="Proteomes" id="UP000199600"/>
    </source>
</evidence>
<dbReference type="Pfam" id="PF02353">
    <property type="entry name" value="CMAS"/>
    <property type="match status" value="1"/>
</dbReference>
<evidence type="ECO:0000256" key="5">
    <source>
        <dbReference type="ARBA" id="ARBA00023098"/>
    </source>
</evidence>
<dbReference type="Pfam" id="PF25371">
    <property type="entry name" value="DUF7884"/>
    <property type="match status" value="1"/>
</dbReference>
<dbReference type="GO" id="GO:0008168">
    <property type="term" value="F:methyltransferase activity"/>
    <property type="evidence" value="ECO:0007669"/>
    <property type="project" value="UniProtKB-KW"/>
</dbReference>
<dbReference type="GO" id="GO:0032259">
    <property type="term" value="P:methylation"/>
    <property type="evidence" value="ECO:0007669"/>
    <property type="project" value="UniProtKB-KW"/>
</dbReference>
<dbReference type="PIRSF" id="PIRSF003085">
    <property type="entry name" value="CMAS"/>
    <property type="match status" value="1"/>
</dbReference>
<dbReference type="Proteomes" id="UP000199600">
    <property type="component" value="Unassembled WGS sequence"/>
</dbReference>
<keyword evidence="4" id="KW-0949">S-adenosyl-L-methionine</keyword>
<protein>
    <submittedName>
        <fullName evidence="8">Putative fatty acid methyltransferase</fullName>
        <ecNumber evidence="8">2.1.1.-</ecNumber>
    </submittedName>
</protein>
<evidence type="ECO:0000313" key="8">
    <source>
        <dbReference type="EMBL" id="SBT10248.1"/>
    </source>
</evidence>
<feature type="active site" evidence="6">
    <location>
        <position position="373"/>
    </location>
</feature>
<dbReference type="InterPro" id="IPR003333">
    <property type="entry name" value="CMAS"/>
</dbReference>
<sequence>MNRLVTALPGFVLENRLEFLFATWRKKLGEHPIAVELWNGKRFALGEPPRLLLRINSRRALERLMRPSLASLGTAYVEGELDFEGHMRDAFHTIAGFLSSLYQPNQRRKLRKTLHTRQLDSASIEHHYDVSNDFYRLWLDENMVYSCAYFRSADDSLEQAQVQKINHILNKIQLRPGERLLDIGCGWGALVLQAARKYGARCVGITLSQQQFEEASRRVQVAGLQDRCEIRLQDYRDVTEEFDKITSVGMFEHVGLNHLRDYFRKIYALLPDGGIALNHGITSTDPDSEESPYGGGDFIHRYVFPNGELPHIGLLLKEMSAAGLETADVENLRRHYARTLEHWTDRFENNAAQLRRIAGDKRYRVWRAYLAGCAYGFANQWISLYQIVACKADKQSAYALPMTRDYMYS</sequence>
<keyword evidence="3 8" id="KW-0808">Transferase</keyword>
<keyword evidence="5" id="KW-0443">Lipid metabolism</keyword>